<organism evidence="1 3">
    <name type="scientific">Thauera aminoaromatica</name>
    <dbReference type="NCBI Taxonomy" id="164330"/>
    <lineage>
        <taxon>Bacteria</taxon>
        <taxon>Pseudomonadati</taxon>
        <taxon>Pseudomonadota</taxon>
        <taxon>Betaproteobacteria</taxon>
        <taxon>Rhodocyclales</taxon>
        <taxon>Zoogloeaceae</taxon>
        <taxon>Thauera</taxon>
    </lineage>
</organism>
<dbReference type="KEGG" id="tmz:Tmz1t_3576"/>
<evidence type="ECO:0000313" key="4">
    <source>
        <dbReference type="Proteomes" id="UP000321192"/>
    </source>
</evidence>
<dbReference type="EMBL" id="CP001281">
    <property type="protein sequence ID" value="ACR02169.1"/>
    <property type="molecule type" value="Genomic_DNA"/>
</dbReference>
<gene>
    <name evidence="1" type="ordered locus">Tmz1t_3576</name>
    <name evidence="2" type="ORF">E6Q80_07560</name>
</gene>
<dbReference type="RefSeq" id="WP_004311293.1">
    <property type="nucleotide sequence ID" value="NC_011662.2"/>
</dbReference>
<protein>
    <submittedName>
        <fullName evidence="1">Uncharacterized protein</fullName>
    </submittedName>
</protein>
<accession>C4KDK3</accession>
<name>C4KDK3_THASP</name>
<evidence type="ECO:0000313" key="3">
    <source>
        <dbReference type="Proteomes" id="UP000002186"/>
    </source>
</evidence>
<evidence type="ECO:0000313" key="1">
    <source>
        <dbReference type="EMBL" id="ACR02169.1"/>
    </source>
</evidence>
<dbReference type="Proteomes" id="UP000002186">
    <property type="component" value="Chromosome"/>
</dbReference>
<sequence>MNPLVDSILRGGALAVLALAGGCAHVWVDAEGQRHLLGWMHLTLPPAQGAVAGETLRVQTLGLGWTRAEAGSALVLGYADTTLGFLRDGACLAPAADRTEVVR</sequence>
<reference evidence="1 3" key="2">
    <citation type="journal article" date="2012" name="Stand. Genomic Sci.">
        <title>Complete genome sequence of Thauera aminoaromatica strain MZ1T.</title>
        <authorList>
            <person name="Jiang K."/>
            <person name="Sanseverino J."/>
            <person name="Chauhan A."/>
            <person name="Lucas S."/>
            <person name="Copeland A."/>
            <person name="Lapidus A."/>
            <person name="Del Rio T.G."/>
            <person name="Dalin E."/>
            <person name="Tice H."/>
            <person name="Bruce D."/>
            <person name="Goodwin L."/>
            <person name="Pitluck S."/>
            <person name="Sims D."/>
            <person name="Brettin T."/>
            <person name="Detter J.C."/>
            <person name="Han C."/>
            <person name="Chang Y.J."/>
            <person name="Larimer F."/>
            <person name="Land M."/>
            <person name="Hauser L."/>
            <person name="Kyrpides N.C."/>
            <person name="Mikhailova N."/>
            <person name="Moser S."/>
            <person name="Jegier P."/>
            <person name="Close D."/>
            <person name="Debruyn J.M."/>
            <person name="Wang Y."/>
            <person name="Layton A.C."/>
            <person name="Allen M.S."/>
            <person name="Sayler G.S."/>
        </authorList>
    </citation>
    <scope>NUCLEOTIDE SEQUENCE [LARGE SCALE GENOMIC DNA]</scope>
    <source>
        <strain evidence="1 3">MZ1T</strain>
    </source>
</reference>
<reference evidence="2 4" key="3">
    <citation type="submission" date="2018-09" db="EMBL/GenBank/DDBJ databases">
        <title>Metagenome Assembled Genomes from an Advanced Water Purification Facility.</title>
        <authorList>
            <person name="Stamps B.W."/>
            <person name="Spear J.R."/>
        </authorList>
    </citation>
    <scope>NUCLEOTIDE SEQUENCE [LARGE SCALE GENOMIC DNA]</scope>
    <source>
        <strain evidence="2">Bin_27_1</strain>
    </source>
</reference>
<keyword evidence="3" id="KW-1185">Reference proteome</keyword>
<dbReference type="HOGENOM" id="CLU_2262485_0_0_4"/>
<dbReference type="EMBL" id="SSFD01000106">
    <property type="protein sequence ID" value="TXH86555.1"/>
    <property type="molecule type" value="Genomic_DNA"/>
</dbReference>
<reference evidence="3" key="1">
    <citation type="submission" date="2009-05" db="EMBL/GenBank/DDBJ databases">
        <title>Complete sequence of chromosome of Thauera sp. MZ1T.</title>
        <authorList>
            <consortium name="US DOE Joint Genome Institute"/>
            <person name="Lucas S."/>
            <person name="Copeland A."/>
            <person name="Lapidus A."/>
            <person name="Glavina del Rio T."/>
            <person name="Dalin E."/>
            <person name="Tice H."/>
            <person name="Bruce D."/>
            <person name="Goodwin L."/>
            <person name="Pitluck S."/>
            <person name="Sims D."/>
            <person name="Brettin T."/>
            <person name="Detter J.C."/>
            <person name="Han C."/>
            <person name="Larimer F."/>
            <person name="Land M."/>
            <person name="Hauser L."/>
            <person name="Kyrpides N."/>
            <person name="Mikhailova N."/>
            <person name="Sayler G.S."/>
        </authorList>
    </citation>
    <scope>NUCLEOTIDE SEQUENCE [LARGE SCALE GENOMIC DNA]</scope>
    <source>
        <strain evidence="3">MZ1T</strain>
    </source>
</reference>
<proteinExistence type="predicted"/>
<evidence type="ECO:0000313" key="2">
    <source>
        <dbReference type="EMBL" id="TXH86555.1"/>
    </source>
</evidence>
<dbReference type="AlphaFoldDB" id="C4KDK3"/>
<dbReference type="Proteomes" id="UP000321192">
    <property type="component" value="Unassembled WGS sequence"/>
</dbReference>
<dbReference type="STRING" id="85643.Tmz1t_3576"/>
<accession>A0A5C7SUK6</accession>